<evidence type="ECO:0000256" key="7">
    <source>
        <dbReference type="ARBA" id="ARBA00023237"/>
    </source>
</evidence>
<dbReference type="PANTHER" id="PTHR35093:SF8">
    <property type="entry name" value="OUTER MEMBRANE PROTEIN NMB0088-RELATED"/>
    <property type="match status" value="1"/>
</dbReference>
<comment type="similarity">
    <text evidence="2">Belongs to the OmpP1/FadL family.</text>
</comment>
<comment type="subcellular location">
    <subcellularLocation>
        <location evidence="1">Cell outer membrane</location>
        <topology evidence="1">Multi-pass membrane protein</topology>
    </subcellularLocation>
</comment>
<keyword evidence="3" id="KW-1134">Transmembrane beta strand</keyword>
<evidence type="ECO:0000313" key="8">
    <source>
        <dbReference type="EMBL" id="MFC4634319.1"/>
    </source>
</evidence>
<evidence type="ECO:0000256" key="6">
    <source>
        <dbReference type="ARBA" id="ARBA00023136"/>
    </source>
</evidence>
<keyword evidence="7" id="KW-0998">Cell outer membrane</keyword>
<keyword evidence="6" id="KW-0472">Membrane</keyword>
<dbReference type="SUPFAM" id="SSF56935">
    <property type="entry name" value="Porins"/>
    <property type="match status" value="1"/>
</dbReference>
<protein>
    <submittedName>
        <fullName evidence="8">OmpP1/FadL family transporter</fullName>
    </submittedName>
</protein>
<dbReference type="InterPro" id="IPR005017">
    <property type="entry name" value="OMPP1/FadL/TodX"/>
</dbReference>
<evidence type="ECO:0000256" key="4">
    <source>
        <dbReference type="ARBA" id="ARBA00022692"/>
    </source>
</evidence>
<dbReference type="Proteomes" id="UP001596043">
    <property type="component" value="Unassembled WGS sequence"/>
</dbReference>
<dbReference type="EMBL" id="JBHSFV010000005">
    <property type="protein sequence ID" value="MFC4634319.1"/>
    <property type="molecule type" value="Genomic_DNA"/>
</dbReference>
<keyword evidence="4" id="KW-0812">Transmembrane</keyword>
<dbReference type="PANTHER" id="PTHR35093">
    <property type="entry name" value="OUTER MEMBRANE PROTEIN NMB0088-RELATED"/>
    <property type="match status" value="1"/>
</dbReference>
<evidence type="ECO:0000256" key="1">
    <source>
        <dbReference type="ARBA" id="ARBA00004571"/>
    </source>
</evidence>
<evidence type="ECO:0000256" key="2">
    <source>
        <dbReference type="ARBA" id="ARBA00008163"/>
    </source>
</evidence>
<evidence type="ECO:0000256" key="5">
    <source>
        <dbReference type="ARBA" id="ARBA00022729"/>
    </source>
</evidence>
<dbReference type="RefSeq" id="WP_379978542.1">
    <property type="nucleotide sequence ID" value="NZ_JBHSFV010000005.1"/>
</dbReference>
<accession>A0ABV9HVY4</accession>
<evidence type="ECO:0000256" key="3">
    <source>
        <dbReference type="ARBA" id="ARBA00022452"/>
    </source>
</evidence>
<reference evidence="9" key="1">
    <citation type="journal article" date="2019" name="Int. J. Syst. Evol. Microbiol.">
        <title>The Global Catalogue of Microorganisms (GCM) 10K type strain sequencing project: providing services to taxonomists for standard genome sequencing and annotation.</title>
        <authorList>
            <consortium name="The Broad Institute Genomics Platform"/>
            <consortium name="The Broad Institute Genome Sequencing Center for Infectious Disease"/>
            <person name="Wu L."/>
            <person name="Ma J."/>
        </authorList>
    </citation>
    <scope>NUCLEOTIDE SEQUENCE [LARGE SCALE GENOMIC DNA]</scope>
    <source>
        <strain evidence="9">YJ-61-S</strain>
    </source>
</reference>
<evidence type="ECO:0000313" key="9">
    <source>
        <dbReference type="Proteomes" id="UP001596043"/>
    </source>
</evidence>
<keyword evidence="5" id="KW-0732">Signal</keyword>
<dbReference type="Pfam" id="PF03349">
    <property type="entry name" value="Toluene_X"/>
    <property type="match status" value="1"/>
</dbReference>
<organism evidence="8 9">
    <name type="scientific">Dokdonia ponticola</name>
    <dbReference type="NCBI Taxonomy" id="2041041"/>
    <lineage>
        <taxon>Bacteria</taxon>
        <taxon>Pseudomonadati</taxon>
        <taxon>Bacteroidota</taxon>
        <taxon>Flavobacteriia</taxon>
        <taxon>Flavobacteriales</taxon>
        <taxon>Flavobacteriaceae</taxon>
        <taxon>Dokdonia</taxon>
    </lineage>
</organism>
<proteinExistence type="inferred from homology"/>
<name>A0ABV9HVY4_9FLAO</name>
<keyword evidence="9" id="KW-1185">Reference proteome</keyword>
<dbReference type="Gene3D" id="2.40.160.60">
    <property type="entry name" value="Outer membrane protein transport protein (OMPP1/FadL/TodX)"/>
    <property type="match status" value="1"/>
</dbReference>
<sequence>MKKIVFIVTLTCVTLTSYGQSIADGLRLGTTDITGTARFRALGGAFGALGGDLSAIGVNPASSAIFTRGTTSFTLAVDNYESDINYFGNFNTTSDSDVSFNQAGGVFLIEANPSSKWNKIALAFNYDRTLNFDDDFFASGTGNISIANYFSEFAQGVPLDLLQLQSGESISSLYQFLGEQEGFEAQQAFLGFQSFIIDPVNLDNPNNVTYVSNISGNSFDQEYLLRSEGYNSKASFNLAAQYDERLSFGLNLNSHFADYNQSTLLVESNDNEESLITNVRFENNLRTLSNGFSFQLGTIAKINQNVRVGLTYDSPTWYTISEEASQIISTSGSDAEGEFDVLVNPRVINIFQDYELKVPGKYSGSFAYLFGKQGLISFDYSYSDFSNLTFRPTNDPFFQRQNQAIANTLKGVSTFKVGGEYRIKEWSLRAGYRFQESPYQDGQTLGDLTGYSIGAGYNWGNVKFDFAVDRSEQDRNQSLFNTGLTSQASIARNNTAIVGTLTFSL</sequence>
<comment type="caution">
    <text evidence="8">The sequence shown here is derived from an EMBL/GenBank/DDBJ whole genome shotgun (WGS) entry which is preliminary data.</text>
</comment>
<gene>
    <name evidence="8" type="ORF">ACFO3O_10405</name>
</gene>